<reference evidence="6" key="1">
    <citation type="journal article" date="2019" name="Int. J. Syst. Evol. Microbiol.">
        <title>The Global Catalogue of Microorganisms (GCM) 10K type strain sequencing project: providing services to taxonomists for standard genome sequencing and annotation.</title>
        <authorList>
            <consortium name="The Broad Institute Genomics Platform"/>
            <consortium name="The Broad Institute Genome Sequencing Center for Infectious Disease"/>
            <person name="Wu L."/>
            <person name="Ma J."/>
        </authorList>
    </citation>
    <scope>NUCLEOTIDE SEQUENCE [LARGE SCALE GENOMIC DNA]</scope>
    <source>
        <strain evidence="6">KCTC 42424</strain>
    </source>
</reference>
<proteinExistence type="predicted"/>
<dbReference type="Proteomes" id="UP001595722">
    <property type="component" value="Unassembled WGS sequence"/>
</dbReference>
<dbReference type="Gene3D" id="1.10.10.60">
    <property type="entry name" value="Homeodomain-like"/>
    <property type="match status" value="1"/>
</dbReference>
<dbReference type="PANTHER" id="PTHR43130">
    <property type="entry name" value="ARAC-FAMILY TRANSCRIPTIONAL REGULATOR"/>
    <property type="match status" value="1"/>
</dbReference>
<dbReference type="PANTHER" id="PTHR43130:SF11">
    <property type="entry name" value="TRANSCRIPTIONAL REGULATORY PROTEIN"/>
    <property type="match status" value="1"/>
</dbReference>
<dbReference type="PRINTS" id="PR00032">
    <property type="entry name" value="HTHARAC"/>
</dbReference>
<keyword evidence="6" id="KW-1185">Reference proteome</keyword>
<protein>
    <submittedName>
        <fullName evidence="5">GlxA family transcriptional regulator</fullName>
    </submittedName>
</protein>
<dbReference type="RefSeq" id="WP_376865734.1">
    <property type="nucleotide sequence ID" value="NZ_JBHRYB010000005.1"/>
</dbReference>
<gene>
    <name evidence="5" type="ORF">ACFOMG_07345</name>
</gene>
<keyword evidence="3" id="KW-0804">Transcription</keyword>
<evidence type="ECO:0000313" key="5">
    <source>
        <dbReference type="EMBL" id="MFC3679925.1"/>
    </source>
</evidence>
<name>A0ABV7VQV9_9GAMM</name>
<dbReference type="EMBL" id="JBHRYB010000005">
    <property type="protein sequence ID" value="MFC3679925.1"/>
    <property type="molecule type" value="Genomic_DNA"/>
</dbReference>
<sequence>MIEHVTLLAVERMLMSSAAIPLEMLEASRARLRLQRRPEAGFKVEIAAQEAGPVNVLGGFPVFPQRTLAELQRSDLIIVPALWRNPKALLRRYQPTIDWLRQQYQQGASVFAVGTGVCLLAEAGILNGKPATTHWHYLDQFERDYPAVVLQRNHLLTQAERIFCAASVNSGADMMVHLLGLLFGRDCALQVEQQFSPEVRNPFEKKVFYADGRHQHGDEDVALLQTWLQHNFRETVTLSQLADMAGLSPRQLDRRFKQSCGETPLKFLQRLRCDHARDLLQNTNLSVADIAAACGYSDSGYFIRVFKQYAQQTPGQFRQKVRAKLFTSEVADR</sequence>
<evidence type="ECO:0000259" key="4">
    <source>
        <dbReference type="PROSITE" id="PS01124"/>
    </source>
</evidence>
<evidence type="ECO:0000256" key="2">
    <source>
        <dbReference type="ARBA" id="ARBA00023125"/>
    </source>
</evidence>
<keyword evidence="2" id="KW-0238">DNA-binding</keyword>
<dbReference type="SUPFAM" id="SSF46689">
    <property type="entry name" value="Homeodomain-like"/>
    <property type="match status" value="2"/>
</dbReference>
<dbReference type="InterPro" id="IPR009057">
    <property type="entry name" value="Homeodomain-like_sf"/>
</dbReference>
<dbReference type="Gene3D" id="3.40.50.880">
    <property type="match status" value="1"/>
</dbReference>
<evidence type="ECO:0000313" key="6">
    <source>
        <dbReference type="Proteomes" id="UP001595722"/>
    </source>
</evidence>
<dbReference type="CDD" id="cd03138">
    <property type="entry name" value="GATase1_AraC_2"/>
    <property type="match status" value="1"/>
</dbReference>
<feature type="domain" description="HTH araC/xylS-type" evidence="4">
    <location>
        <begin position="222"/>
        <end position="320"/>
    </location>
</feature>
<dbReference type="InterPro" id="IPR002818">
    <property type="entry name" value="DJ-1/PfpI"/>
</dbReference>
<accession>A0ABV7VQV9</accession>
<comment type="caution">
    <text evidence="5">The sequence shown here is derived from an EMBL/GenBank/DDBJ whole genome shotgun (WGS) entry which is preliminary data.</text>
</comment>
<dbReference type="InterPro" id="IPR020449">
    <property type="entry name" value="Tscrpt_reg_AraC-type_HTH"/>
</dbReference>
<dbReference type="SMART" id="SM00342">
    <property type="entry name" value="HTH_ARAC"/>
    <property type="match status" value="1"/>
</dbReference>
<dbReference type="InterPro" id="IPR052158">
    <property type="entry name" value="INH-QAR"/>
</dbReference>
<keyword evidence="1" id="KW-0805">Transcription regulation</keyword>
<dbReference type="InterPro" id="IPR029062">
    <property type="entry name" value="Class_I_gatase-like"/>
</dbReference>
<dbReference type="InterPro" id="IPR018060">
    <property type="entry name" value="HTH_AraC"/>
</dbReference>
<organism evidence="5 6">
    <name type="scientific">Bacterioplanoides pacificum</name>
    <dbReference type="NCBI Taxonomy" id="1171596"/>
    <lineage>
        <taxon>Bacteria</taxon>
        <taxon>Pseudomonadati</taxon>
        <taxon>Pseudomonadota</taxon>
        <taxon>Gammaproteobacteria</taxon>
        <taxon>Oceanospirillales</taxon>
        <taxon>Oceanospirillaceae</taxon>
        <taxon>Bacterioplanoides</taxon>
    </lineage>
</organism>
<dbReference type="PROSITE" id="PS01124">
    <property type="entry name" value="HTH_ARAC_FAMILY_2"/>
    <property type="match status" value="1"/>
</dbReference>
<dbReference type="Pfam" id="PF12833">
    <property type="entry name" value="HTH_18"/>
    <property type="match status" value="1"/>
</dbReference>
<dbReference type="SUPFAM" id="SSF52317">
    <property type="entry name" value="Class I glutamine amidotransferase-like"/>
    <property type="match status" value="1"/>
</dbReference>
<dbReference type="Pfam" id="PF01965">
    <property type="entry name" value="DJ-1_PfpI"/>
    <property type="match status" value="1"/>
</dbReference>
<evidence type="ECO:0000256" key="1">
    <source>
        <dbReference type="ARBA" id="ARBA00023015"/>
    </source>
</evidence>
<evidence type="ECO:0000256" key="3">
    <source>
        <dbReference type="ARBA" id="ARBA00023163"/>
    </source>
</evidence>